<dbReference type="RefSeq" id="WP_149735343.1">
    <property type="nucleotide sequence ID" value="NZ_FQZD01000023.1"/>
</dbReference>
<dbReference type="GO" id="GO:0030435">
    <property type="term" value="P:sporulation resulting in formation of a cellular spore"/>
    <property type="evidence" value="ECO:0007669"/>
    <property type="project" value="InterPro"/>
</dbReference>
<dbReference type="Gene3D" id="2.60.40.2000">
    <property type="match status" value="1"/>
</dbReference>
<gene>
    <name evidence="1" type="ORF">SAMN02745170_02647</name>
</gene>
<protein>
    <submittedName>
        <fullName evidence="1">Sporulation protein YabP</fullName>
    </submittedName>
</protein>
<organism evidence="1 2">
    <name type="scientific">Propionispora hippei DSM 15287</name>
    <dbReference type="NCBI Taxonomy" id="1123003"/>
    <lineage>
        <taxon>Bacteria</taxon>
        <taxon>Bacillati</taxon>
        <taxon>Bacillota</taxon>
        <taxon>Negativicutes</taxon>
        <taxon>Selenomonadales</taxon>
        <taxon>Sporomusaceae</taxon>
        <taxon>Propionispora</taxon>
    </lineage>
</organism>
<dbReference type="InterPro" id="IPR022476">
    <property type="entry name" value="Spore_YabP/YqfC"/>
</dbReference>
<dbReference type="Proteomes" id="UP000322917">
    <property type="component" value="Unassembled WGS sequence"/>
</dbReference>
<evidence type="ECO:0000313" key="2">
    <source>
        <dbReference type="Proteomes" id="UP000322917"/>
    </source>
</evidence>
<dbReference type="Pfam" id="PF07873">
    <property type="entry name" value="YabP"/>
    <property type="match status" value="1"/>
</dbReference>
<dbReference type="InterPro" id="IPR012504">
    <property type="entry name" value="Spore_YabP"/>
</dbReference>
<evidence type="ECO:0000313" key="1">
    <source>
        <dbReference type="EMBL" id="SHJ48346.1"/>
    </source>
</evidence>
<dbReference type="PIRSF" id="PIRSF011576">
    <property type="entry name" value="YabP"/>
    <property type="match status" value="1"/>
</dbReference>
<proteinExistence type="predicted"/>
<dbReference type="EMBL" id="FQZD01000023">
    <property type="protein sequence ID" value="SHJ48346.1"/>
    <property type="molecule type" value="Genomic_DNA"/>
</dbReference>
<keyword evidence="2" id="KW-1185">Reference proteome</keyword>
<dbReference type="InterPro" id="IPR038705">
    <property type="entry name" value="YabP_sf"/>
</dbReference>
<accession>A0A1M6JNX0</accession>
<dbReference type="AlphaFoldDB" id="A0A1M6JNX0"/>
<sequence>MPVDNRTPKWQHQLRLVEREELEVEGVVSLGSYDENEMIMETEQGLLSIKGEHLNIKQLNLEQGSLVVEGLVKSISYDDGGHQKKGLLERFLK</sequence>
<reference evidence="1 2" key="1">
    <citation type="submission" date="2016-11" db="EMBL/GenBank/DDBJ databases">
        <authorList>
            <person name="Varghese N."/>
            <person name="Submissions S."/>
        </authorList>
    </citation>
    <scope>NUCLEOTIDE SEQUENCE [LARGE SCALE GENOMIC DNA]</scope>
    <source>
        <strain evidence="1 2">DSM 15287</strain>
    </source>
</reference>
<dbReference type="OrthoDB" id="9795125at2"/>
<name>A0A1M6JNX0_9FIRM</name>